<organism evidence="1 2">
    <name type="scientific">Morganella morganii</name>
    <name type="common">Proteus morganii</name>
    <dbReference type="NCBI Taxonomy" id="582"/>
    <lineage>
        <taxon>Bacteria</taxon>
        <taxon>Pseudomonadati</taxon>
        <taxon>Pseudomonadota</taxon>
        <taxon>Gammaproteobacteria</taxon>
        <taxon>Enterobacterales</taxon>
        <taxon>Morganellaceae</taxon>
        <taxon>Morganella</taxon>
    </lineage>
</organism>
<proteinExistence type="predicted"/>
<evidence type="ECO:0000313" key="2">
    <source>
        <dbReference type="Proteomes" id="UP000650477"/>
    </source>
</evidence>
<feature type="non-terminal residue" evidence="1">
    <location>
        <position position="310"/>
    </location>
</feature>
<comment type="caution">
    <text evidence="1">The sequence shown here is derived from an EMBL/GenBank/DDBJ whole genome shotgun (WGS) entry which is preliminary data.</text>
</comment>
<dbReference type="Proteomes" id="UP000650477">
    <property type="component" value="Unassembled WGS sequence"/>
</dbReference>
<name>A0A8I0Q2L2_MORMO</name>
<gene>
    <name evidence="1" type="ORF">CYG68_11805</name>
</gene>
<dbReference type="RefSeq" id="WP_193829886.1">
    <property type="nucleotide sequence ID" value="NZ_PKLF01000009.1"/>
</dbReference>
<accession>A0A8I0Q2L2</accession>
<sequence length="310" mass="35320">MADIKIPFKYCRISRAADFLNCRVEDLLTLGLENKININLMLDSVSSIMIMDIPLAEAEKWRTTLSYSYHLCTGSNAISEYSSFKFDILSVDSDDNPIFKPYFIDNDGITISCIGRAYGLWRLTRCLDDLINYGVAYVECTSFVPCYPLENSPSIQLITGVDCNTDDNSIEGDCEDDDYCESAESGNRITDKDVWITGHDIRRLLDCDGDYFKMPSLNEIKNVNSELQAVHPAINRHAKNREEILIAAIRFKEEQPNVFLENCIKKDGTINYTEFSRQLLERPFLFPDGDSPMKSTEAIIKTLKKAFKQK</sequence>
<evidence type="ECO:0000313" key="1">
    <source>
        <dbReference type="EMBL" id="MBE8613084.1"/>
    </source>
</evidence>
<reference evidence="1" key="1">
    <citation type="submission" date="2017-12" db="EMBL/GenBank/DDBJ databases">
        <title>Genome sequencing and analysis.</title>
        <authorList>
            <person name="Huang Y.-T."/>
        </authorList>
    </citation>
    <scope>NUCLEOTIDE SEQUENCE</scope>
    <source>
        <strain evidence="1">VGH116</strain>
    </source>
</reference>
<dbReference type="EMBL" id="PKLF01000009">
    <property type="protein sequence ID" value="MBE8613084.1"/>
    <property type="molecule type" value="Genomic_DNA"/>
</dbReference>
<dbReference type="AlphaFoldDB" id="A0A8I0Q2L2"/>
<protein>
    <submittedName>
        <fullName evidence="1">Uncharacterized protein</fullName>
    </submittedName>
</protein>